<sequence length="381" mass="41002">MSISFGTQYAKLKTNLRLAINRLKLVEKKKTEQALKGRTEIAEFISAHKEDRARIRVEHIIREDFLVEAYELLEMYCDLLLARFGLIQQMKQLDDGIAEAVISVLWAAPRVSTDISELKVISDQLTVKYGKPFAEAARANQLEYPAKVSPKLISKLSVHTPPKLLVERYMIEIAKSAGIPFTPDPNVMREDEVAAAEQMLIDFKKQGGGGGFGWMYNNDRQPGGDTKNGPPPPPPSSGGSSGYYPGPPPPPPPPIGFGGAFNNGSGGFPTPIGSVPSAPNTGIGGGGIPAGYNYPRLNQPGIPGDEAPKVKPSDSIPTAPPASSPPKDTMKDIPQFPEPPSDIPDAFNDTSSSPSAPGGPSDGMDFDDLAKRFDELKKRKN</sequence>
<evidence type="ECO:0000256" key="10">
    <source>
        <dbReference type="ARBA" id="ARBA00023212"/>
    </source>
</evidence>
<dbReference type="InterPro" id="IPR042277">
    <property type="entry name" value="IST1-like"/>
</dbReference>
<dbReference type="STRING" id="451379.A0A0N5AFL2"/>
<feature type="compositionally biased region" description="Low complexity" evidence="17">
    <location>
        <begin position="351"/>
        <end position="363"/>
    </location>
</feature>
<feature type="compositionally biased region" description="Pro residues" evidence="17">
    <location>
        <begin position="245"/>
        <end position="255"/>
    </location>
</feature>
<keyword evidence="7" id="KW-0963">Cytoplasm</keyword>
<protein>
    <recommendedName>
        <fullName evidence="6">IST1 homolog</fullName>
    </recommendedName>
    <alternativeName>
        <fullName evidence="14">Charged multivesicular body protein 8</fullName>
    </alternativeName>
</protein>
<evidence type="ECO:0000313" key="19">
    <source>
        <dbReference type="WBParaSite" id="SMUV_0000307201-mRNA-1"/>
    </source>
</evidence>
<keyword evidence="18" id="KW-1185">Reference proteome</keyword>
<evidence type="ECO:0000256" key="6">
    <source>
        <dbReference type="ARBA" id="ARBA00014513"/>
    </source>
</evidence>
<keyword evidence="10" id="KW-0206">Cytoskeleton</keyword>
<dbReference type="GO" id="GO:0051301">
    <property type="term" value="P:cell division"/>
    <property type="evidence" value="ECO:0007669"/>
    <property type="project" value="UniProtKB-KW"/>
</dbReference>
<dbReference type="GO" id="GO:0005635">
    <property type="term" value="C:nuclear envelope"/>
    <property type="evidence" value="ECO:0007669"/>
    <property type="project" value="UniProtKB-SubCell"/>
</dbReference>
<evidence type="ECO:0000256" key="1">
    <source>
        <dbReference type="ARBA" id="ARBA00004214"/>
    </source>
</evidence>
<evidence type="ECO:0000256" key="13">
    <source>
        <dbReference type="ARBA" id="ARBA00023329"/>
    </source>
</evidence>
<accession>A0A0N5AFL2</accession>
<evidence type="ECO:0000256" key="16">
    <source>
        <dbReference type="ARBA" id="ARBA00046920"/>
    </source>
</evidence>
<comment type="subcellular location">
    <subcellularLocation>
        <location evidence="3">Cytoplasm</location>
        <location evidence="3">Cytoskeleton</location>
        <location evidence="3">Microtubule organizing center</location>
        <location evidence="3">Centrosome</location>
    </subcellularLocation>
    <subcellularLocation>
        <location evidence="4">Cytoplasmic vesicle</location>
    </subcellularLocation>
    <subcellularLocation>
        <location evidence="1">Midbody</location>
    </subcellularLocation>
    <subcellularLocation>
        <location evidence="2">Nucleus envelope</location>
    </subcellularLocation>
</comment>
<evidence type="ECO:0000256" key="5">
    <source>
        <dbReference type="ARBA" id="ARBA00005536"/>
    </source>
</evidence>
<dbReference type="GO" id="GO:0030496">
    <property type="term" value="C:midbody"/>
    <property type="evidence" value="ECO:0007669"/>
    <property type="project" value="UniProtKB-SubCell"/>
</dbReference>
<dbReference type="WBParaSite" id="SMUV_0000307201-mRNA-1">
    <property type="protein sequence ID" value="SMUV_0000307201-mRNA-1"/>
    <property type="gene ID" value="SMUV_0000307201"/>
</dbReference>
<dbReference type="AlphaFoldDB" id="A0A0N5AFL2"/>
<evidence type="ECO:0000256" key="14">
    <source>
        <dbReference type="ARBA" id="ARBA00032374"/>
    </source>
</evidence>
<evidence type="ECO:0000256" key="7">
    <source>
        <dbReference type="ARBA" id="ARBA00022490"/>
    </source>
</evidence>
<evidence type="ECO:0000256" key="4">
    <source>
        <dbReference type="ARBA" id="ARBA00004541"/>
    </source>
</evidence>
<keyword evidence="13" id="KW-0968">Cytoplasmic vesicle</keyword>
<evidence type="ECO:0000256" key="8">
    <source>
        <dbReference type="ARBA" id="ARBA00022553"/>
    </source>
</evidence>
<evidence type="ECO:0000256" key="12">
    <source>
        <dbReference type="ARBA" id="ARBA00023306"/>
    </source>
</evidence>
<dbReference type="FunFam" id="1.20.1260.60:FF:000001">
    <property type="entry name" value="IST1 homolog isoform X1"/>
    <property type="match status" value="1"/>
</dbReference>
<feature type="compositionally biased region" description="Basic and acidic residues" evidence="17">
    <location>
        <begin position="368"/>
        <end position="381"/>
    </location>
</feature>
<evidence type="ECO:0000256" key="11">
    <source>
        <dbReference type="ARBA" id="ARBA00023242"/>
    </source>
</evidence>
<organism evidence="18 19">
    <name type="scientific">Syphacia muris</name>
    <dbReference type="NCBI Taxonomy" id="451379"/>
    <lineage>
        <taxon>Eukaryota</taxon>
        <taxon>Metazoa</taxon>
        <taxon>Ecdysozoa</taxon>
        <taxon>Nematoda</taxon>
        <taxon>Chromadorea</taxon>
        <taxon>Rhabditida</taxon>
        <taxon>Spirurina</taxon>
        <taxon>Oxyuridomorpha</taxon>
        <taxon>Oxyuroidea</taxon>
        <taxon>Oxyuridae</taxon>
        <taxon>Syphacia</taxon>
    </lineage>
</organism>
<dbReference type="InterPro" id="IPR005061">
    <property type="entry name" value="Ist1"/>
</dbReference>
<keyword evidence="9" id="KW-0132">Cell division</keyword>
<dbReference type="GO" id="GO:0005813">
    <property type="term" value="C:centrosome"/>
    <property type="evidence" value="ECO:0007669"/>
    <property type="project" value="UniProtKB-SubCell"/>
</dbReference>
<comment type="subunit">
    <text evidence="16">Interacts with CHMP1A, CHMP1B, VPS4A and VTA1. Interacts with SPAST, STAMBP, and USP8. May interact with VPS37B. May associate with the ESCRT-I complex. Interacts with MITD1, in competition with VSP4. Interacts with SPART (via MIT domain); leading to the recruitment of SPART to midbodies. Interacts with SPAST.</text>
</comment>
<evidence type="ECO:0000313" key="18">
    <source>
        <dbReference type="Proteomes" id="UP000046393"/>
    </source>
</evidence>
<comment type="similarity">
    <text evidence="5">Belongs to the IST1 family.</text>
</comment>
<proteinExistence type="inferred from homology"/>
<evidence type="ECO:0000256" key="3">
    <source>
        <dbReference type="ARBA" id="ARBA00004300"/>
    </source>
</evidence>
<dbReference type="Pfam" id="PF03398">
    <property type="entry name" value="Ist1"/>
    <property type="match status" value="1"/>
</dbReference>
<dbReference type="GO" id="GO:0031410">
    <property type="term" value="C:cytoplasmic vesicle"/>
    <property type="evidence" value="ECO:0007669"/>
    <property type="project" value="UniProtKB-SubCell"/>
</dbReference>
<evidence type="ECO:0000256" key="15">
    <source>
        <dbReference type="ARBA" id="ARBA00046124"/>
    </source>
</evidence>
<evidence type="ECO:0000256" key="9">
    <source>
        <dbReference type="ARBA" id="ARBA00022618"/>
    </source>
</evidence>
<dbReference type="GO" id="GO:0015031">
    <property type="term" value="P:protein transport"/>
    <property type="evidence" value="ECO:0007669"/>
    <property type="project" value="InterPro"/>
</dbReference>
<feature type="region of interest" description="Disordered" evidence="17">
    <location>
        <begin position="211"/>
        <end position="381"/>
    </location>
</feature>
<keyword evidence="12" id="KW-0131">Cell cycle</keyword>
<dbReference type="Proteomes" id="UP000046393">
    <property type="component" value="Unplaced"/>
</dbReference>
<dbReference type="PANTHER" id="PTHR12161">
    <property type="entry name" value="IST1 FAMILY MEMBER"/>
    <property type="match status" value="1"/>
</dbReference>
<dbReference type="Gene3D" id="1.20.1260.60">
    <property type="entry name" value="Vacuolar protein sorting-associated protein Ist1"/>
    <property type="match status" value="1"/>
</dbReference>
<evidence type="ECO:0000256" key="2">
    <source>
        <dbReference type="ARBA" id="ARBA00004259"/>
    </source>
</evidence>
<keyword evidence="11" id="KW-0539">Nucleus</keyword>
<keyword evidence="8" id="KW-0597">Phosphoprotein</keyword>
<comment type="function">
    <text evidence="15">ESCRT-III-like protein involved in cytokinesis, nuclear envelope reassembly and endosomal tubulation. Is required for efficient abscission during cytokinesis. Involved in recruiting VPS4A and/or VPS4B to the midbody of dividing cells. During late anaphase, involved in nuclear envelope reassembly and mitotic spindle disassembly together with the ESCRT-III complex: IST1 acts by mediating the recruitment of SPAST to the nuclear membrane, leading to microtubule severing. Recruited to the reforming nuclear envelope (NE) during anaphase by LEMD2. Regulates early endosomal tubulation together with the ESCRT-III complex by mediating the recruitment of SPAST.</text>
</comment>
<name>A0A0N5AFL2_9BILA</name>
<feature type="compositionally biased region" description="Gly residues" evidence="17">
    <location>
        <begin position="256"/>
        <end position="267"/>
    </location>
</feature>
<dbReference type="PANTHER" id="PTHR12161:SF5">
    <property type="entry name" value="IST1 HOMOLOG"/>
    <property type="match status" value="1"/>
</dbReference>
<reference evidence="19" key="1">
    <citation type="submission" date="2017-02" db="UniProtKB">
        <authorList>
            <consortium name="WormBaseParasite"/>
        </authorList>
    </citation>
    <scope>IDENTIFICATION</scope>
</reference>
<evidence type="ECO:0000256" key="17">
    <source>
        <dbReference type="SAM" id="MobiDB-lite"/>
    </source>
</evidence>